<dbReference type="GO" id="GO:0106310">
    <property type="term" value="F:protein serine kinase activity"/>
    <property type="evidence" value="ECO:0007669"/>
    <property type="project" value="RHEA"/>
</dbReference>
<dbReference type="PANTHER" id="PTHR39573:SF1">
    <property type="entry name" value="STRESS RESPONSE KINASE A"/>
    <property type="match status" value="1"/>
</dbReference>
<keyword evidence="14" id="KW-1185">Reference proteome</keyword>
<dbReference type="STRING" id="1581680.BN1209_0820"/>
<dbReference type="GO" id="GO:0005737">
    <property type="term" value="C:cytoplasm"/>
    <property type="evidence" value="ECO:0007669"/>
    <property type="project" value="UniProtKB-SubCell"/>
</dbReference>
<dbReference type="SUPFAM" id="SSF56112">
    <property type="entry name" value="Protein kinase-like (PK-like)"/>
    <property type="match status" value="1"/>
</dbReference>
<reference evidence="14" key="1">
    <citation type="submission" date="2014-12" db="EMBL/GenBank/DDBJ databases">
        <authorList>
            <person name="Salcher M.M."/>
        </authorList>
    </citation>
    <scope>NUCLEOTIDE SEQUENCE [LARGE SCALE GENOMIC DNA]</scope>
    <source>
        <strain evidence="14">MMS-10A-171</strain>
    </source>
</reference>
<keyword evidence="9 11" id="KW-0460">Magnesium</keyword>
<comment type="subcellular location">
    <subcellularLocation>
        <location evidence="11">Cytoplasm</location>
    </subcellularLocation>
</comment>
<evidence type="ECO:0000313" key="14">
    <source>
        <dbReference type="Proteomes" id="UP000056322"/>
    </source>
</evidence>
<keyword evidence="6 11" id="KW-0547">Nucleotide-binding</keyword>
<dbReference type="HAMAP" id="MF_01497">
    <property type="entry name" value="SrkA_kinase"/>
    <property type="match status" value="1"/>
</dbReference>
<dbReference type="RefSeq" id="WP_045751074.1">
    <property type="nucleotide sequence ID" value="NZ_LN794158.1"/>
</dbReference>
<sequence length="333" mass="38025">MAQTTIPFSNLSPDLILDAIDSVGVVTDGRLLALNSYENRVYQVGVEDALPIVAKFYRPHRWDDVAILEEHIFVQSLADAEIPAVAPSLIDGKTLFTYQDFRFSIFSKHGGRAPELDQEGVLEWIGRFIGRIHSVGALSEFKHRPALNIETFGEEPSAYLLSRGMMPKELESVYRGVVAQALDGVRRCYERAGDVASLRLHGDCHMGNLLWTDAGPHFVDFDDSRTGPAIQDLWMMLSGDQDEMQKQFNEILLGYEDFYDFNPRELHLIEALRTLRLIHYSAWLARRWDDPAFKVAFTWFNTQQYWQDRILELREQIALMDEPPLALGISGNF</sequence>
<dbReference type="InterPro" id="IPR011009">
    <property type="entry name" value="Kinase-like_dom_sf"/>
</dbReference>
<feature type="active site" evidence="11">
    <location>
        <position position="220"/>
    </location>
</feature>
<comment type="similarity">
    <text evidence="11">Belongs to the SrkA/RdoA protein kinase family.</text>
</comment>
<keyword evidence="8 11" id="KW-0067">ATP-binding</keyword>
<feature type="binding site" evidence="11">
    <location>
        <position position="220"/>
    </location>
    <ligand>
        <name>Mg(2+)</name>
        <dbReference type="ChEBI" id="CHEBI:18420"/>
    </ligand>
</feature>
<evidence type="ECO:0000256" key="4">
    <source>
        <dbReference type="ARBA" id="ARBA00022679"/>
    </source>
</evidence>
<evidence type="ECO:0000256" key="3">
    <source>
        <dbReference type="ARBA" id="ARBA00022553"/>
    </source>
</evidence>
<dbReference type="OrthoDB" id="5392197at2"/>
<dbReference type="KEGG" id="mbac:BN1209_0820"/>
<dbReference type="AlphaFoldDB" id="A0A0B7IXM3"/>
<keyword evidence="5 11" id="KW-0479">Metal-binding</keyword>
<dbReference type="GO" id="GO:0005524">
    <property type="term" value="F:ATP binding"/>
    <property type="evidence" value="ECO:0007669"/>
    <property type="project" value="UniProtKB-UniRule"/>
</dbReference>
<keyword evidence="1 11" id="KW-0963">Cytoplasm</keyword>
<protein>
    <recommendedName>
        <fullName evidence="11">Stress response kinase A</fullName>
        <ecNumber evidence="11">2.7.11.1</ecNumber>
    </recommendedName>
    <alternativeName>
        <fullName evidence="11">Serine/threonine-protein kinase SrkA</fullName>
    </alternativeName>
</protein>
<evidence type="ECO:0000256" key="6">
    <source>
        <dbReference type="ARBA" id="ARBA00022741"/>
    </source>
</evidence>
<evidence type="ECO:0000256" key="11">
    <source>
        <dbReference type="HAMAP-Rule" id="MF_01497"/>
    </source>
</evidence>
<feature type="binding site" evidence="11">
    <location>
        <position position="208"/>
    </location>
    <ligand>
        <name>Mg(2+)</name>
        <dbReference type="ChEBI" id="CHEBI:18420"/>
    </ligand>
</feature>
<evidence type="ECO:0000313" key="13">
    <source>
        <dbReference type="EMBL" id="CEN55863.1"/>
    </source>
</evidence>
<comment type="function">
    <text evidence="11">A protein kinase that phosphorylates Ser and Thr residues. Probably acts to suppress the effects of stress linked to accumulation of reactive oxygen species. Probably involved in the extracytoplasmic stress response.</text>
</comment>
<feature type="site" description="ATP" evidence="11">
    <location>
        <position position="36"/>
    </location>
</feature>
<feature type="domain" description="Aminoglycoside phosphotransferase" evidence="12">
    <location>
        <begin position="35"/>
        <end position="265"/>
    </location>
</feature>
<dbReference type="InterPro" id="IPR002575">
    <property type="entry name" value="Aminoglycoside_PTrfase"/>
</dbReference>
<dbReference type="Gene3D" id="1.20.1270.170">
    <property type="match status" value="1"/>
</dbReference>
<dbReference type="Gene3D" id="1.10.510.10">
    <property type="entry name" value="Transferase(Phosphotransferase) domain 1"/>
    <property type="match status" value="1"/>
</dbReference>
<evidence type="ECO:0000259" key="12">
    <source>
        <dbReference type="Pfam" id="PF01636"/>
    </source>
</evidence>
<dbReference type="Proteomes" id="UP000056322">
    <property type="component" value="Chromosome 1"/>
</dbReference>
<proteinExistence type="inferred from homology"/>
<keyword evidence="4 11" id="KW-0808">Transferase</keyword>
<accession>A0A0B7IXM3</accession>
<feature type="active site" description="Proton acceptor" evidence="11">
    <location>
        <position position="203"/>
    </location>
</feature>
<comment type="catalytic activity">
    <reaction evidence="11">
        <text>L-threonyl-[protein] + ATP = O-phospho-L-threonyl-[protein] + ADP + H(+)</text>
        <dbReference type="Rhea" id="RHEA:46608"/>
        <dbReference type="Rhea" id="RHEA-COMP:11060"/>
        <dbReference type="Rhea" id="RHEA-COMP:11605"/>
        <dbReference type="ChEBI" id="CHEBI:15378"/>
        <dbReference type="ChEBI" id="CHEBI:30013"/>
        <dbReference type="ChEBI" id="CHEBI:30616"/>
        <dbReference type="ChEBI" id="CHEBI:61977"/>
        <dbReference type="ChEBI" id="CHEBI:456216"/>
        <dbReference type="EC" id="2.7.11.1"/>
    </reaction>
</comment>
<dbReference type="Pfam" id="PF01636">
    <property type="entry name" value="APH"/>
    <property type="match status" value="1"/>
</dbReference>
<dbReference type="GO" id="GO:0004674">
    <property type="term" value="F:protein serine/threonine kinase activity"/>
    <property type="evidence" value="ECO:0007669"/>
    <property type="project" value="UniProtKB-UniRule"/>
</dbReference>
<evidence type="ECO:0000256" key="8">
    <source>
        <dbReference type="ARBA" id="ARBA00022840"/>
    </source>
</evidence>
<dbReference type="Gene3D" id="3.30.200.70">
    <property type="match status" value="1"/>
</dbReference>
<gene>
    <name evidence="13" type="primary">rdoA</name>
    <name evidence="11" type="synonym">srkA</name>
    <name evidence="13" type="ORF">BN1209_0820</name>
</gene>
<evidence type="ECO:0000256" key="2">
    <source>
        <dbReference type="ARBA" id="ARBA00022527"/>
    </source>
</evidence>
<evidence type="ECO:0000256" key="10">
    <source>
        <dbReference type="ARBA" id="ARBA00023016"/>
    </source>
</evidence>
<dbReference type="InterPro" id="IPR032882">
    <property type="entry name" value="SrkA/RdoA"/>
</dbReference>
<organism evidence="13 14">
    <name type="scientific">Candidatus Methylopumilus turicensis</name>
    <dbReference type="NCBI Taxonomy" id="1581680"/>
    <lineage>
        <taxon>Bacteria</taxon>
        <taxon>Pseudomonadati</taxon>
        <taxon>Pseudomonadota</taxon>
        <taxon>Betaproteobacteria</taxon>
        <taxon>Nitrosomonadales</taxon>
        <taxon>Methylophilaceae</taxon>
        <taxon>Candidatus Methylopumilus</taxon>
    </lineage>
</organism>
<dbReference type="EC" id="2.7.11.1" evidence="11"/>
<keyword evidence="10 11" id="KW-0346">Stress response</keyword>
<evidence type="ECO:0000256" key="7">
    <source>
        <dbReference type="ARBA" id="ARBA00022777"/>
    </source>
</evidence>
<dbReference type="GO" id="GO:0000287">
    <property type="term" value="F:magnesium ion binding"/>
    <property type="evidence" value="ECO:0007669"/>
    <property type="project" value="UniProtKB-UniRule"/>
</dbReference>
<evidence type="ECO:0000256" key="1">
    <source>
        <dbReference type="ARBA" id="ARBA00022490"/>
    </source>
</evidence>
<evidence type="ECO:0000256" key="9">
    <source>
        <dbReference type="ARBA" id="ARBA00022842"/>
    </source>
</evidence>
<dbReference type="HOGENOM" id="CLU_054715_0_0_4"/>
<name>A0A0B7IXM3_9PROT</name>
<comment type="catalytic activity">
    <reaction evidence="11">
        <text>L-seryl-[protein] + ATP = O-phospho-L-seryl-[protein] + ADP + H(+)</text>
        <dbReference type="Rhea" id="RHEA:17989"/>
        <dbReference type="Rhea" id="RHEA-COMP:9863"/>
        <dbReference type="Rhea" id="RHEA-COMP:11604"/>
        <dbReference type="ChEBI" id="CHEBI:15378"/>
        <dbReference type="ChEBI" id="CHEBI:29999"/>
        <dbReference type="ChEBI" id="CHEBI:30616"/>
        <dbReference type="ChEBI" id="CHEBI:83421"/>
        <dbReference type="ChEBI" id="CHEBI:456216"/>
        <dbReference type="EC" id="2.7.11.1"/>
    </reaction>
</comment>
<dbReference type="NCBIfam" id="NF008738">
    <property type="entry name" value="PRK11768.1"/>
    <property type="match status" value="1"/>
</dbReference>
<dbReference type="PANTHER" id="PTHR39573">
    <property type="entry name" value="STRESS RESPONSE KINASE A"/>
    <property type="match status" value="1"/>
</dbReference>
<keyword evidence="3 11" id="KW-0597">Phosphoprotein</keyword>
<keyword evidence="2 11" id="KW-0723">Serine/threonine-protein kinase</keyword>
<comment type="subunit">
    <text evidence="11">Monomer.</text>
</comment>
<keyword evidence="7 11" id="KW-0418">Kinase</keyword>
<comment type="cofactor">
    <cofactor evidence="11">
        <name>Mg(2+)</name>
        <dbReference type="ChEBI" id="CHEBI:18420"/>
    </cofactor>
</comment>
<dbReference type="EMBL" id="LN794158">
    <property type="protein sequence ID" value="CEN55863.1"/>
    <property type="molecule type" value="Genomic_DNA"/>
</dbReference>
<evidence type="ECO:0000256" key="5">
    <source>
        <dbReference type="ARBA" id="ARBA00022723"/>
    </source>
</evidence>